<dbReference type="Pfam" id="PF07738">
    <property type="entry name" value="Sad1_UNC"/>
    <property type="match status" value="1"/>
</dbReference>
<dbReference type="OMA" id="CAPVTEN"/>
<keyword evidence="5" id="KW-0175">Coiled coil</keyword>
<reference evidence="9" key="2">
    <citation type="submission" date="2021-03" db="UniProtKB">
        <authorList>
            <consortium name="EnsemblPlants"/>
        </authorList>
    </citation>
    <scope>IDENTIFICATION</scope>
</reference>
<dbReference type="Gramene" id="evm.model.05.2065">
    <property type="protein sequence ID" value="cds.evm.model.05.2065"/>
    <property type="gene ID" value="evm.TU.05.2065"/>
</dbReference>
<dbReference type="PROSITE" id="PS51469">
    <property type="entry name" value="SUN"/>
    <property type="match status" value="1"/>
</dbReference>
<feature type="compositionally biased region" description="Low complexity" evidence="6">
    <location>
        <begin position="246"/>
        <end position="255"/>
    </location>
</feature>
<dbReference type="InterPro" id="IPR045120">
    <property type="entry name" value="Suco/Slp1-like"/>
</dbReference>
<dbReference type="InterPro" id="IPR037401">
    <property type="entry name" value="SnoaL-like"/>
</dbReference>
<dbReference type="Gene3D" id="3.10.450.50">
    <property type="match status" value="1"/>
</dbReference>
<evidence type="ECO:0000259" key="8">
    <source>
        <dbReference type="PROSITE" id="PS51469"/>
    </source>
</evidence>
<evidence type="ECO:0000256" key="2">
    <source>
        <dbReference type="ARBA" id="ARBA00022692"/>
    </source>
</evidence>
<evidence type="ECO:0000256" key="6">
    <source>
        <dbReference type="SAM" id="MobiDB-lite"/>
    </source>
</evidence>
<reference evidence="9" key="1">
    <citation type="submission" date="2018-11" db="EMBL/GenBank/DDBJ databases">
        <authorList>
            <person name="Grassa J C."/>
        </authorList>
    </citation>
    <scope>NUCLEOTIDE SEQUENCE [LARGE SCALE GENOMIC DNA]</scope>
</reference>
<feature type="domain" description="SUN" evidence="8">
    <location>
        <begin position="56"/>
        <end position="216"/>
    </location>
</feature>
<feature type="region of interest" description="Disordered" evidence="6">
    <location>
        <begin position="236"/>
        <end position="269"/>
    </location>
</feature>
<dbReference type="GO" id="GO:0034975">
    <property type="term" value="P:protein folding in endoplasmic reticulum"/>
    <property type="evidence" value="ECO:0007669"/>
    <property type="project" value="TreeGrafter"/>
</dbReference>
<name>A0A803PP45_CANSA</name>
<keyword evidence="3" id="KW-1133">Transmembrane helix</keyword>
<evidence type="ECO:0008006" key="11">
    <source>
        <dbReference type="Google" id="ProtNLM"/>
    </source>
</evidence>
<dbReference type="Pfam" id="PF12937">
    <property type="entry name" value="F-box-like"/>
    <property type="match status" value="1"/>
</dbReference>
<sequence>MLVEFNTSKSYNTTNKSNQQNYSTSKYSVPKRQGLEVVWGVLEFRALQEKGQDTLASAAATQLVNITHRRELDGAEYNYAAASKGAKVVAHNKEAKGPSSILEKDNDKYLRNPCSVAKKFVVIELAEQTLIDVVKIANFEHYSSNFKEFELSGSLSYPTEMWTELGRFVASNVKHAQTFKLPEPRWVRYLKLNLLSHYGSEFYCTLSLIEVYGVDAIERMLEDLVASAEPVSNKLLEPNSTAMPHSKSMSSSTDQKSVKVHNGNRNAGAAGLKTADDALKPAAAAAAADVSKTKLSIVTTNFPDPVMEVRQQPNGRVPGDSVLKILMQKVRSLELNLSVLENYIKEMNQRQKDVMPGLDKEISRMSLLLDKSKRDIKDLLGWKEIMEKAVTDLESWKTVVSTQLEVLAKENNLLSFSQPFFVALLFTVIAILTVRSFSKRVESNGGEGSLRKTTKKEKKLCNCCCCCDKGSSESETAPYLNGGGKEMLENGKTGASMMEQLVPEITTHALSYLDYPSLCRLSMTNSLMRKAANDDNAWKALYHKDFTLEQDTITPVNGWKAYYAATRAIVNINNDFFSIIRERSLTAMRCFWMNADYVKCVHASGELFSGYTAVIQSWEFAFNWDQGVNFQIRDVRARVLTDMAWVTMKMFVDVDTGPFNVTNVFEFHNGRWYMVHHHSSVMEGELEQEILHGSKVDGNNHKCKKNREMNFSATIRARVGGVTSVGSSLRVHE</sequence>
<dbReference type="CDD" id="cd22117">
    <property type="entry name" value="F-box_FBXL4"/>
    <property type="match status" value="1"/>
</dbReference>
<protein>
    <recommendedName>
        <fullName evidence="11">F-box domain-containing protein</fullName>
    </recommendedName>
</protein>
<dbReference type="InterPro" id="IPR036047">
    <property type="entry name" value="F-box-like_dom_sf"/>
</dbReference>
<evidence type="ECO:0000256" key="1">
    <source>
        <dbReference type="ARBA" id="ARBA00004370"/>
    </source>
</evidence>
<evidence type="ECO:0000313" key="9">
    <source>
        <dbReference type="EnsemblPlants" id="cds.evm.model.05.2065"/>
    </source>
</evidence>
<feature type="coiled-coil region" evidence="5">
    <location>
        <begin position="323"/>
        <end position="350"/>
    </location>
</feature>
<dbReference type="EnsemblPlants" id="evm.model.05.2065">
    <property type="protein sequence ID" value="cds.evm.model.05.2065"/>
    <property type="gene ID" value="evm.TU.05.2065"/>
</dbReference>
<proteinExistence type="predicted"/>
<feature type="domain" description="F-box" evidence="7">
    <location>
        <begin position="495"/>
        <end position="541"/>
    </location>
</feature>
<dbReference type="SUPFAM" id="SSF49785">
    <property type="entry name" value="Galactose-binding domain-like"/>
    <property type="match status" value="1"/>
</dbReference>
<dbReference type="EMBL" id="UZAU01000550">
    <property type="status" value="NOT_ANNOTATED_CDS"/>
    <property type="molecule type" value="Genomic_DNA"/>
</dbReference>
<keyword evidence="2" id="KW-0812">Transmembrane</keyword>
<dbReference type="Pfam" id="PF13474">
    <property type="entry name" value="SnoaL_3"/>
    <property type="match status" value="1"/>
</dbReference>
<evidence type="ECO:0000256" key="3">
    <source>
        <dbReference type="ARBA" id="ARBA00022989"/>
    </source>
</evidence>
<dbReference type="Proteomes" id="UP000596661">
    <property type="component" value="Chromosome 5"/>
</dbReference>
<dbReference type="InterPro" id="IPR008979">
    <property type="entry name" value="Galactose-bd-like_sf"/>
</dbReference>
<dbReference type="AlphaFoldDB" id="A0A803PP45"/>
<evidence type="ECO:0000256" key="4">
    <source>
        <dbReference type="ARBA" id="ARBA00023136"/>
    </source>
</evidence>
<dbReference type="Gene3D" id="1.20.1280.50">
    <property type="match status" value="1"/>
</dbReference>
<dbReference type="GO" id="GO:0005737">
    <property type="term" value="C:cytoplasm"/>
    <property type="evidence" value="ECO:0007669"/>
    <property type="project" value="TreeGrafter"/>
</dbReference>
<dbReference type="SUPFAM" id="SSF54427">
    <property type="entry name" value="NTF2-like"/>
    <property type="match status" value="1"/>
</dbReference>
<dbReference type="InterPro" id="IPR012919">
    <property type="entry name" value="SUN_dom"/>
</dbReference>
<comment type="subcellular location">
    <subcellularLocation>
        <location evidence="1">Membrane</location>
    </subcellularLocation>
</comment>
<dbReference type="SUPFAM" id="SSF81383">
    <property type="entry name" value="F-box domain"/>
    <property type="match status" value="1"/>
</dbReference>
<keyword evidence="4" id="KW-0472">Membrane</keyword>
<dbReference type="GO" id="GO:0016020">
    <property type="term" value="C:membrane"/>
    <property type="evidence" value="ECO:0007669"/>
    <property type="project" value="UniProtKB-SubCell"/>
</dbReference>
<accession>A0A803PP45</accession>
<evidence type="ECO:0000259" key="7">
    <source>
        <dbReference type="PROSITE" id="PS50181"/>
    </source>
</evidence>
<dbReference type="InterPro" id="IPR001810">
    <property type="entry name" value="F-box_dom"/>
</dbReference>
<dbReference type="Gene3D" id="2.60.120.260">
    <property type="entry name" value="Galactose-binding domain-like"/>
    <property type="match status" value="1"/>
</dbReference>
<evidence type="ECO:0000313" key="10">
    <source>
        <dbReference type="Proteomes" id="UP000596661"/>
    </source>
</evidence>
<keyword evidence="10" id="KW-1185">Reference proteome</keyword>
<dbReference type="PANTHER" id="PTHR12953">
    <property type="entry name" value="MEMBRANE PROTEIN CH1 RELATED"/>
    <property type="match status" value="1"/>
</dbReference>
<evidence type="ECO:0000256" key="5">
    <source>
        <dbReference type="SAM" id="Coils"/>
    </source>
</evidence>
<dbReference type="PROSITE" id="PS50181">
    <property type="entry name" value="FBOX"/>
    <property type="match status" value="1"/>
</dbReference>
<feature type="region of interest" description="Disordered" evidence="6">
    <location>
        <begin position="1"/>
        <end position="26"/>
    </location>
</feature>
<dbReference type="PANTHER" id="PTHR12953:SF3">
    <property type="entry name" value="SUN DOMAIN-CONTAINING PROTEIN 5"/>
    <property type="match status" value="1"/>
</dbReference>
<organism evidence="9 10">
    <name type="scientific">Cannabis sativa</name>
    <name type="common">Hemp</name>
    <name type="synonym">Marijuana</name>
    <dbReference type="NCBI Taxonomy" id="3483"/>
    <lineage>
        <taxon>Eukaryota</taxon>
        <taxon>Viridiplantae</taxon>
        <taxon>Streptophyta</taxon>
        <taxon>Embryophyta</taxon>
        <taxon>Tracheophyta</taxon>
        <taxon>Spermatophyta</taxon>
        <taxon>Magnoliopsida</taxon>
        <taxon>eudicotyledons</taxon>
        <taxon>Gunneridae</taxon>
        <taxon>Pentapetalae</taxon>
        <taxon>rosids</taxon>
        <taxon>fabids</taxon>
        <taxon>Rosales</taxon>
        <taxon>Cannabaceae</taxon>
        <taxon>Cannabis</taxon>
    </lineage>
</organism>
<dbReference type="InterPro" id="IPR032710">
    <property type="entry name" value="NTF2-like_dom_sf"/>
</dbReference>